<feature type="domain" description="HTH gntR-type" evidence="4">
    <location>
        <begin position="13"/>
        <end position="80"/>
    </location>
</feature>
<evidence type="ECO:0000256" key="3">
    <source>
        <dbReference type="ARBA" id="ARBA00023163"/>
    </source>
</evidence>
<dbReference type="PANTHER" id="PTHR43537:SF5">
    <property type="entry name" value="UXU OPERON TRANSCRIPTIONAL REGULATOR"/>
    <property type="match status" value="1"/>
</dbReference>
<keyword evidence="2" id="KW-0238">DNA-binding</keyword>
<dbReference type="Pfam" id="PF00392">
    <property type="entry name" value="GntR"/>
    <property type="match status" value="1"/>
</dbReference>
<dbReference type="EMBL" id="CP159578">
    <property type="protein sequence ID" value="XCJ79040.1"/>
    <property type="molecule type" value="Genomic_DNA"/>
</dbReference>
<keyword evidence="1" id="KW-0805">Transcription regulation</keyword>
<accession>A0AB74UE66</accession>
<dbReference type="GO" id="GO:0003700">
    <property type="term" value="F:DNA-binding transcription factor activity"/>
    <property type="evidence" value="ECO:0007669"/>
    <property type="project" value="InterPro"/>
</dbReference>
<organism evidence="5">
    <name type="scientific">Salinicola endophyticus</name>
    <dbReference type="NCBI Taxonomy" id="1949083"/>
    <lineage>
        <taxon>Bacteria</taxon>
        <taxon>Pseudomonadati</taxon>
        <taxon>Pseudomonadota</taxon>
        <taxon>Gammaproteobacteria</taxon>
        <taxon>Oceanospirillales</taxon>
        <taxon>Halomonadaceae</taxon>
        <taxon>Salinicola</taxon>
    </lineage>
</organism>
<dbReference type="InterPro" id="IPR008920">
    <property type="entry name" value="TF_FadR/GntR_C"/>
</dbReference>
<dbReference type="AlphaFoldDB" id="A0AB74UE66"/>
<dbReference type="SUPFAM" id="SSF46785">
    <property type="entry name" value="Winged helix' DNA-binding domain"/>
    <property type="match status" value="1"/>
</dbReference>
<proteinExistence type="predicted"/>
<dbReference type="InterPro" id="IPR000524">
    <property type="entry name" value="Tscrpt_reg_HTH_GntR"/>
</dbReference>
<dbReference type="Pfam" id="PF07729">
    <property type="entry name" value="FCD"/>
    <property type="match status" value="1"/>
</dbReference>
<evidence type="ECO:0000313" key="5">
    <source>
        <dbReference type="EMBL" id="XCJ79040.1"/>
    </source>
</evidence>
<dbReference type="CDD" id="cd07377">
    <property type="entry name" value="WHTH_GntR"/>
    <property type="match status" value="1"/>
</dbReference>
<dbReference type="GO" id="GO:0003677">
    <property type="term" value="F:DNA binding"/>
    <property type="evidence" value="ECO:0007669"/>
    <property type="project" value="UniProtKB-KW"/>
</dbReference>
<dbReference type="SMART" id="SM00895">
    <property type="entry name" value="FCD"/>
    <property type="match status" value="1"/>
</dbReference>
<name>A0AB74UE66_9GAMM</name>
<dbReference type="PANTHER" id="PTHR43537">
    <property type="entry name" value="TRANSCRIPTIONAL REGULATOR, GNTR FAMILY"/>
    <property type="match status" value="1"/>
</dbReference>
<evidence type="ECO:0000259" key="4">
    <source>
        <dbReference type="PROSITE" id="PS50949"/>
    </source>
</evidence>
<dbReference type="Gene3D" id="1.10.10.10">
    <property type="entry name" value="Winged helix-like DNA-binding domain superfamily/Winged helix DNA-binding domain"/>
    <property type="match status" value="1"/>
</dbReference>
<keyword evidence="3" id="KW-0804">Transcription</keyword>
<evidence type="ECO:0000256" key="2">
    <source>
        <dbReference type="ARBA" id="ARBA00023125"/>
    </source>
</evidence>
<dbReference type="RefSeq" id="WP_353979999.1">
    <property type="nucleotide sequence ID" value="NZ_CP159578.1"/>
</dbReference>
<reference evidence="5" key="1">
    <citation type="submission" date="2024-06" db="EMBL/GenBank/DDBJ databases">
        <title>Complete genome of Salinicola endophyticus HNIBRBA4755.</title>
        <authorList>
            <person name="Shin S.Y."/>
            <person name="Kang H."/>
            <person name="Song J."/>
        </authorList>
    </citation>
    <scope>NUCLEOTIDE SEQUENCE</scope>
    <source>
        <strain evidence="5">HNIBRBA4755</strain>
    </source>
</reference>
<dbReference type="InterPro" id="IPR036390">
    <property type="entry name" value="WH_DNA-bd_sf"/>
</dbReference>
<gene>
    <name evidence="5" type="ORF">ABV408_16575</name>
</gene>
<dbReference type="PROSITE" id="PS50949">
    <property type="entry name" value="HTH_GNTR"/>
    <property type="match status" value="1"/>
</dbReference>
<dbReference type="InterPro" id="IPR011711">
    <property type="entry name" value="GntR_C"/>
</dbReference>
<dbReference type="SMART" id="SM00345">
    <property type="entry name" value="HTH_GNTR"/>
    <property type="match status" value="1"/>
</dbReference>
<evidence type="ECO:0000256" key="1">
    <source>
        <dbReference type="ARBA" id="ARBA00023015"/>
    </source>
</evidence>
<dbReference type="SUPFAM" id="SSF48008">
    <property type="entry name" value="GntR ligand-binding domain-like"/>
    <property type="match status" value="1"/>
</dbReference>
<dbReference type="InterPro" id="IPR036388">
    <property type="entry name" value="WH-like_DNA-bd_sf"/>
</dbReference>
<dbReference type="PRINTS" id="PR00035">
    <property type="entry name" value="HTHGNTR"/>
</dbReference>
<sequence>MLSTDIAQIPARQTLWEQTAQRLQTLIANGTIAPGTRLTENALAQQLGVSRAPLREAIRHLMNIGLLISEPYKGVRVLELTPEGLHQLYEYRTGLEQMAFTSLWPKRTAASFDDLEQRHARLLEAIDAGDGAQAIDRELALHQWCYELSGNPLLLDAWSRIKPHLQCYFVLHQRAHNRPGPARQSHDSYLEHAKGDSLEATLSYIARHMQQGLAQVIQTLD</sequence>
<dbReference type="Gene3D" id="1.20.120.530">
    <property type="entry name" value="GntR ligand-binding domain-like"/>
    <property type="match status" value="1"/>
</dbReference>
<protein>
    <submittedName>
        <fullName evidence="5">GntR family transcriptional regulator</fullName>
    </submittedName>
</protein>